<dbReference type="Gene3D" id="3.30.230.80">
    <property type="match status" value="1"/>
</dbReference>
<dbReference type="InterPro" id="IPR020568">
    <property type="entry name" value="Ribosomal_Su5_D2-typ_SF"/>
</dbReference>
<evidence type="ECO:0000256" key="6">
    <source>
        <dbReference type="ARBA" id="ARBA00023186"/>
    </source>
</evidence>
<dbReference type="Gene3D" id="3.40.50.11260">
    <property type="match status" value="1"/>
</dbReference>
<dbReference type="InterPro" id="IPR020575">
    <property type="entry name" value="Hsp90_N"/>
</dbReference>
<dbReference type="InterPro" id="IPR037196">
    <property type="entry name" value="HSP90_C"/>
</dbReference>
<organism evidence="10 11">
    <name type="scientific">Grifola frondosa</name>
    <name type="common">Maitake</name>
    <name type="synonym">Polyporus frondosus</name>
    <dbReference type="NCBI Taxonomy" id="5627"/>
    <lineage>
        <taxon>Eukaryota</taxon>
        <taxon>Fungi</taxon>
        <taxon>Dikarya</taxon>
        <taxon>Basidiomycota</taxon>
        <taxon>Agaricomycotina</taxon>
        <taxon>Agaricomycetes</taxon>
        <taxon>Polyporales</taxon>
        <taxon>Grifolaceae</taxon>
        <taxon>Grifola</taxon>
    </lineage>
</organism>
<dbReference type="STRING" id="5627.A0A1C7MFL1"/>
<feature type="binding site" evidence="7">
    <location>
        <position position="92"/>
    </location>
    <ligand>
        <name>ATP</name>
        <dbReference type="ChEBI" id="CHEBI:30616"/>
    </ligand>
</feature>
<feature type="binding site" evidence="7">
    <location>
        <position position="37"/>
    </location>
    <ligand>
        <name>ATP</name>
        <dbReference type="ChEBI" id="CHEBI:30616"/>
    </ligand>
</feature>
<dbReference type="SMART" id="SM00387">
    <property type="entry name" value="HATPase_c"/>
    <property type="match status" value="1"/>
</dbReference>
<dbReference type="GO" id="GO:0016887">
    <property type="term" value="F:ATP hydrolysis activity"/>
    <property type="evidence" value="ECO:0007669"/>
    <property type="project" value="InterPro"/>
</dbReference>
<evidence type="ECO:0000256" key="7">
    <source>
        <dbReference type="PIRSR" id="PIRSR002583-1"/>
    </source>
</evidence>
<dbReference type="GO" id="GO:0140662">
    <property type="term" value="F:ATP-dependent protein folding chaperone"/>
    <property type="evidence" value="ECO:0007669"/>
    <property type="project" value="InterPro"/>
</dbReference>
<sequence length="641" mass="73100">MATESFGFQAEISQLLDLIINTFYSNKEIFLRELISNGSDALDKIRYASLTDPSVLDTGKDLYIRIIPDKENKILSIRDTGIGMTKADMVNNLGTIAKSGTKGFMEALSSGADISMIGQFGVGFYSAYLVAERVQVISKQRRRAVHLGVCCWRYLHHHPDTVNPPLGRGSEIRLYLKEDQLEYLEEKRIKDVVKKHSEFISYPIQLAVTKEVEKEVEDEEEVKEEEKEESKIEEVEDEEKPKKTKKIKEKEVTNEELNKTKPIWTRNPSEITPEEYAAFYKTRIQGYPFRPQALSCPFDLFETKKKRNNIKLYGIVDSEDLPLNISRETLQQNKILKVIRKNIVKKCMDLFSEIAEDKDNFSKFYEAFGKNIKLGIHEDAQNRSKLAEFLRFYSTKATEEQTSLKDYITRMPEVQKNIYYLTGESLSSVKDSPFLEVLKKKGFEVLLLVDPIDEYAITQLKEFDGKKLICVSKEGLELEETDEEKTAREEEAKQFEDLCKAVKDALGDKVEKVVVSNRITDSPCVLVTGQFGWSSNMERIMKAQALPEPHNAIVKELKRKVAEDKADKSVRDLTYLLFETALLTSGFSLDDPTSFAKRIHRMISLGLDVEEEEEVAAVATSSEDVPPPLEAASTSAMEEID</sequence>
<comment type="similarity">
    <text evidence="2">Belongs to the heat shock protein 90 family.</text>
</comment>
<protein>
    <submittedName>
        <fullName evidence="10">ATP-dependent molecular chaperone HSP82</fullName>
    </submittedName>
</protein>
<dbReference type="PROSITE" id="PS00298">
    <property type="entry name" value="HSP90"/>
    <property type="match status" value="1"/>
</dbReference>
<dbReference type="FunFam" id="3.30.565.10:FF:000005">
    <property type="entry name" value="Heat shock protein 90"/>
    <property type="match status" value="1"/>
</dbReference>
<dbReference type="CDD" id="cd16927">
    <property type="entry name" value="HATPase_Hsp90-like"/>
    <property type="match status" value="1"/>
</dbReference>
<feature type="region of interest" description="Disordered" evidence="8">
    <location>
        <begin position="216"/>
        <end position="238"/>
    </location>
</feature>
<evidence type="ECO:0000313" key="10">
    <source>
        <dbReference type="EMBL" id="OBZ75602.1"/>
    </source>
</evidence>
<dbReference type="SUPFAM" id="SSF110942">
    <property type="entry name" value="HSP90 C-terminal domain"/>
    <property type="match status" value="1"/>
</dbReference>
<keyword evidence="3" id="KW-0963">Cytoplasm</keyword>
<feature type="binding site" evidence="7">
    <location>
        <position position="327"/>
    </location>
    <ligand>
        <name>ATP</name>
        <dbReference type="ChEBI" id="CHEBI:30616"/>
    </ligand>
</feature>
<keyword evidence="5 7" id="KW-0067">ATP-binding</keyword>
<keyword evidence="4 7" id="KW-0547">Nucleotide-binding</keyword>
<dbReference type="InterPro" id="IPR019805">
    <property type="entry name" value="Heat_shock_protein_90_CS"/>
</dbReference>
<feature type="compositionally biased region" description="Basic and acidic residues" evidence="8">
    <location>
        <begin position="224"/>
        <end position="233"/>
    </location>
</feature>
<dbReference type="GO" id="GO:0005737">
    <property type="term" value="C:cytoplasm"/>
    <property type="evidence" value="ECO:0007669"/>
    <property type="project" value="UniProtKB-SubCell"/>
</dbReference>
<dbReference type="FunFam" id="3.40.50.11260:FF:000001">
    <property type="entry name" value="Heat shock protein 90 alpha"/>
    <property type="match status" value="1"/>
</dbReference>
<keyword evidence="11" id="KW-1185">Reference proteome</keyword>
<feature type="binding site" evidence="7">
    <location>
        <position position="84"/>
    </location>
    <ligand>
        <name>ATP</name>
        <dbReference type="ChEBI" id="CHEBI:30616"/>
    </ligand>
</feature>
<dbReference type="PRINTS" id="PR00775">
    <property type="entry name" value="HEATSHOCK90"/>
</dbReference>
<dbReference type="Pfam" id="PF00183">
    <property type="entry name" value="HSP90"/>
    <property type="match status" value="2"/>
</dbReference>
<feature type="binding site" evidence="7">
    <location>
        <begin position="119"/>
        <end position="124"/>
    </location>
    <ligand>
        <name>ATP</name>
        <dbReference type="ChEBI" id="CHEBI:30616"/>
    </ligand>
</feature>
<dbReference type="Proteomes" id="UP000092993">
    <property type="component" value="Unassembled WGS sequence"/>
</dbReference>
<dbReference type="PIRSF" id="PIRSF002583">
    <property type="entry name" value="Hsp90"/>
    <property type="match status" value="1"/>
</dbReference>
<feature type="binding site" evidence="7">
    <location>
        <position position="79"/>
    </location>
    <ligand>
        <name>ATP</name>
        <dbReference type="ChEBI" id="CHEBI:30616"/>
    </ligand>
</feature>
<reference evidence="10 11" key="1">
    <citation type="submission" date="2016-03" db="EMBL/GenBank/DDBJ databases">
        <title>Whole genome sequencing of Grifola frondosa 9006-11.</title>
        <authorList>
            <person name="Min B."/>
            <person name="Park H."/>
            <person name="Kim J.-G."/>
            <person name="Cho H."/>
            <person name="Oh Y.-L."/>
            <person name="Kong W.-S."/>
            <person name="Choi I.-G."/>
        </authorList>
    </citation>
    <scope>NUCLEOTIDE SEQUENCE [LARGE SCALE GENOMIC DNA]</scope>
    <source>
        <strain evidence="10 11">9006-11</strain>
    </source>
</reference>
<dbReference type="PANTHER" id="PTHR11528">
    <property type="entry name" value="HEAT SHOCK PROTEIN 90 FAMILY MEMBER"/>
    <property type="match status" value="1"/>
</dbReference>
<dbReference type="SUPFAM" id="SSF55874">
    <property type="entry name" value="ATPase domain of HSP90 chaperone/DNA topoisomerase II/histidine kinase"/>
    <property type="match status" value="1"/>
</dbReference>
<name>A0A1C7MFL1_GRIFR</name>
<evidence type="ECO:0000256" key="3">
    <source>
        <dbReference type="ARBA" id="ARBA00022490"/>
    </source>
</evidence>
<feature type="compositionally biased region" description="Polar residues" evidence="8">
    <location>
        <begin position="632"/>
        <end position="641"/>
    </location>
</feature>
<feature type="binding site" evidence="7">
    <location>
        <position position="33"/>
    </location>
    <ligand>
        <name>ATP</name>
        <dbReference type="ChEBI" id="CHEBI:30616"/>
    </ligand>
</feature>
<dbReference type="SUPFAM" id="SSF54211">
    <property type="entry name" value="Ribosomal protein S5 domain 2-like"/>
    <property type="match status" value="1"/>
</dbReference>
<evidence type="ECO:0000256" key="8">
    <source>
        <dbReference type="SAM" id="MobiDB-lite"/>
    </source>
</evidence>
<dbReference type="OrthoDB" id="28737at2759"/>
<evidence type="ECO:0000256" key="4">
    <source>
        <dbReference type="ARBA" id="ARBA00022741"/>
    </source>
</evidence>
<gene>
    <name evidence="10" type="primary">HSP82</name>
    <name evidence="10" type="ORF">A0H81_04236</name>
</gene>
<dbReference type="Pfam" id="PF13589">
    <property type="entry name" value="HATPase_c_3"/>
    <property type="match status" value="1"/>
</dbReference>
<dbReference type="InterPro" id="IPR003594">
    <property type="entry name" value="HATPase_dom"/>
</dbReference>
<dbReference type="AlphaFoldDB" id="A0A1C7MFL1"/>
<dbReference type="OMA" id="MRRMKEM"/>
<dbReference type="InterPro" id="IPR001404">
    <property type="entry name" value="Hsp90_fam"/>
</dbReference>
<evidence type="ECO:0000256" key="1">
    <source>
        <dbReference type="ARBA" id="ARBA00004496"/>
    </source>
</evidence>
<evidence type="ECO:0000256" key="5">
    <source>
        <dbReference type="ARBA" id="ARBA00022840"/>
    </source>
</evidence>
<dbReference type="Gene3D" id="1.20.120.790">
    <property type="entry name" value="Heat shock protein 90, C-terminal domain"/>
    <property type="match status" value="1"/>
</dbReference>
<comment type="caution">
    <text evidence="10">The sequence shown here is derived from an EMBL/GenBank/DDBJ whole genome shotgun (WGS) entry which is preliminary data.</text>
</comment>
<proteinExistence type="inferred from homology"/>
<dbReference type="HAMAP" id="MF_00505">
    <property type="entry name" value="HSP90"/>
    <property type="match status" value="1"/>
</dbReference>
<evidence type="ECO:0000256" key="2">
    <source>
        <dbReference type="ARBA" id="ARBA00008239"/>
    </source>
</evidence>
<dbReference type="GO" id="GO:0005524">
    <property type="term" value="F:ATP binding"/>
    <property type="evidence" value="ECO:0007669"/>
    <property type="project" value="UniProtKB-KW"/>
</dbReference>
<feature type="binding site" evidence="7">
    <location>
        <position position="98"/>
    </location>
    <ligand>
        <name>ATP</name>
        <dbReference type="ChEBI" id="CHEBI:30616"/>
    </ligand>
</feature>
<dbReference type="InterPro" id="IPR036890">
    <property type="entry name" value="HATPase_C_sf"/>
</dbReference>
<evidence type="ECO:0000259" key="9">
    <source>
        <dbReference type="SMART" id="SM00387"/>
    </source>
</evidence>
<comment type="subcellular location">
    <subcellularLocation>
        <location evidence="1">Cytoplasm</location>
    </subcellularLocation>
</comment>
<dbReference type="Gene3D" id="3.30.565.10">
    <property type="entry name" value="Histidine kinase-like ATPase, C-terminal domain"/>
    <property type="match status" value="1"/>
</dbReference>
<dbReference type="EMBL" id="LUGG01000004">
    <property type="protein sequence ID" value="OBZ75602.1"/>
    <property type="molecule type" value="Genomic_DNA"/>
</dbReference>
<evidence type="ECO:0000313" key="11">
    <source>
        <dbReference type="Proteomes" id="UP000092993"/>
    </source>
</evidence>
<accession>A0A1C7MFL1</accession>
<feature type="region of interest" description="Disordered" evidence="8">
    <location>
        <begin position="617"/>
        <end position="641"/>
    </location>
</feature>
<feature type="domain" description="Histidine kinase/HSP90-like ATPase" evidence="9">
    <location>
        <begin position="26"/>
        <end position="180"/>
    </location>
</feature>
<feature type="binding site" evidence="7">
    <location>
        <begin position="99"/>
        <end position="100"/>
    </location>
    <ligand>
        <name>ATP</name>
        <dbReference type="ChEBI" id="CHEBI:30616"/>
    </ligand>
</feature>
<keyword evidence="6" id="KW-0143">Chaperone</keyword>
<dbReference type="GO" id="GO:0051082">
    <property type="term" value="F:unfolded protein binding"/>
    <property type="evidence" value="ECO:0007669"/>
    <property type="project" value="InterPro"/>
</dbReference>
<dbReference type="FunFam" id="1.20.120.790:FF:000001">
    <property type="entry name" value="Heat shock protein 90 alpha"/>
    <property type="match status" value="1"/>
</dbReference>